<organism evidence="2 3">
    <name type="scientific">Ventosimonas gracilis</name>
    <dbReference type="NCBI Taxonomy" id="1680762"/>
    <lineage>
        <taxon>Bacteria</taxon>
        <taxon>Pseudomonadati</taxon>
        <taxon>Pseudomonadota</taxon>
        <taxon>Gammaproteobacteria</taxon>
        <taxon>Pseudomonadales</taxon>
        <taxon>Ventosimonadaceae</taxon>
        <taxon>Ventosimonas</taxon>
    </lineage>
</organism>
<dbReference type="Gene3D" id="2.40.50.870">
    <property type="entry name" value="Protein of unknown function (DUF3299)"/>
    <property type="match status" value="1"/>
</dbReference>
<dbReference type="Proteomes" id="UP000072660">
    <property type="component" value="Unassembled WGS sequence"/>
</dbReference>
<sequence>MRIALCFLLFLLNVANAASPRELTWDELIPADAPPQIPQLTPMHNLNQLADVLNGVESSPAALQQYPNAPVVQSLNGKLVKLPGYIVPLDVTEEGRVPEFLLVPYFGACIHVPPPPSNQIVHVTTELGVPLDMLYQPFWVEGNLKVEKSTSDLAEVGYQMAADKVYIYEFPEN</sequence>
<protein>
    <recommendedName>
        <fullName evidence="4">DUF3299 domain-containing protein</fullName>
    </recommendedName>
</protein>
<feature type="chain" id="PRO_5007299464" description="DUF3299 domain-containing protein" evidence="1">
    <location>
        <begin position="18"/>
        <end position="173"/>
    </location>
</feature>
<dbReference type="AlphaFoldDB" id="A0A139SVB1"/>
<dbReference type="RefSeq" id="WP_068389439.1">
    <property type="nucleotide sequence ID" value="NZ_LSZO01000135.1"/>
</dbReference>
<feature type="signal peptide" evidence="1">
    <location>
        <begin position="1"/>
        <end position="17"/>
    </location>
</feature>
<name>A0A139SVB1_9GAMM</name>
<reference evidence="2 3" key="1">
    <citation type="submission" date="2016-02" db="EMBL/GenBank/DDBJ databases">
        <authorList>
            <person name="Wen L."/>
            <person name="He K."/>
            <person name="Yang H."/>
        </authorList>
    </citation>
    <scope>NUCLEOTIDE SEQUENCE [LARGE SCALE GENOMIC DNA]</scope>
    <source>
        <strain evidence="2 3">CV58</strain>
    </source>
</reference>
<accession>A0A139SVB1</accession>
<evidence type="ECO:0008006" key="4">
    <source>
        <dbReference type="Google" id="ProtNLM"/>
    </source>
</evidence>
<proteinExistence type="predicted"/>
<dbReference type="EMBL" id="LSZO01000135">
    <property type="protein sequence ID" value="KXU38372.1"/>
    <property type="molecule type" value="Genomic_DNA"/>
</dbReference>
<evidence type="ECO:0000313" key="3">
    <source>
        <dbReference type="Proteomes" id="UP000072660"/>
    </source>
</evidence>
<keyword evidence="3" id="KW-1185">Reference proteome</keyword>
<comment type="caution">
    <text evidence="2">The sequence shown here is derived from an EMBL/GenBank/DDBJ whole genome shotgun (WGS) entry which is preliminary data.</text>
</comment>
<keyword evidence="1" id="KW-0732">Signal</keyword>
<dbReference type="Pfam" id="PF11736">
    <property type="entry name" value="DUF3299"/>
    <property type="match status" value="1"/>
</dbReference>
<evidence type="ECO:0000313" key="2">
    <source>
        <dbReference type="EMBL" id="KXU38372.1"/>
    </source>
</evidence>
<gene>
    <name evidence="2" type="ORF">AXE65_01260</name>
</gene>
<dbReference type="OrthoDB" id="9784998at2"/>
<dbReference type="InterPro" id="IPR021727">
    <property type="entry name" value="DUF3299"/>
</dbReference>
<evidence type="ECO:0000256" key="1">
    <source>
        <dbReference type="SAM" id="SignalP"/>
    </source>
</evidence>